<evidence type="ECO:0000256" key="7">
    <source>
        <dbReference type="ARBA" id="ARBA00022723"/>
    </source>
</evidence>
<dbReference type="GO" id="GO:0009245">
    <property type="term" value="P:lipid A biosynthetic process"/>
    <property type="evidence" value="ECO:0007669"/>
    <property type="project" value="UniProtKB-KW"/>
</dbReference>
<comment type="caution">
    <text evidence="12">The sequence shown here is derived from an EMBL/GenBank/DDBJ whole genome shotgun (WGS) entry which is preliminary data.</text>
</comment>
<dbReference type="SUPFAM" id="SSF54211">
    <property type="entry name" value="Ribosomal protein S5 domain 2-like"/>
    <property type="match status" value="2"/>
</dbReference>
<dbReference type="InterPro" id="IPR011334">
    <property type="entry name" value="UDP-acyl_GlcNac_deAcase_C"/>
</dbReference>
<dbReference type="Gene3D" id="3.30.230.20">
    <property type="entry name" value="lpxc deacetylase, domain 1"/>
    <property type="match status" value="1"/>
</dbReference>
<gene>
    <name evidence="12" type="ORF">ENI34_03785</name>
</gene>
<organism evidence="12 13">
    <name type="scientific">candidate division WOR-3 bacterium</name>
    <dbReference type="NCBI Taxonomy" id="2052148"/>
    <lineage>
        <taxon>Bacteria</taxon>
        <taxon>Bacteria division WOR-3</taxon>
    </lineage>
</organism>
<protein>
    <recommendedName>
        <fullName evidence="4">UDP-3-O-acyl-N-acetylglucosamine deacetylase</fullName>
        <ecNumber evidence="4">3.5.1.108</ecNumber>
    </recommendedName>
</protein>
<evidence type="ECO:0000256" key="11">
    <source>
        <dbReference type="ARBA" id="ARBA00024535"/>
    </source>
</evidence>
<comment type="catalytic activity">
    <reaction evidence="11">
        <text>a UDP-3-O-[(3R)-3-hydroxyacyl]-N-acetyl-alpha-D-glucosamine + H2O = a UDP-3-O-[(3R)-3-hydroxyacyl]-alpha-D-glucosamine + acetate</text>
        <dbReference type="Rhea" id="RHEA:67816"/>
        <dbReference type="ChEBI" id="CHEBI:15377"/>
        <dbReference type="ChEBI" id="CHEBI:30089"/>
        <dbReference type="ChEBI" id="CHEBI:137740"/>
        <dbReference type="ChEBI" id="CHEBI:173225"/>
        <dbReference type="EC" id="3.5.1.108"/>
    </reaction>
</comment>
<evidence type="ECO:0000256" key="8">
    <source>
        <dbReference type="ARBA" id="ARBA00022801"/>
    </source>
</evidence>
<evidence type="ECO:0000256" key="10">
    <source>
        <dbReference type="ARBA" id="ARBA00023098"/>
    </source>
</evidence>
<dbReference type="EC" id="3.5.1.108" evidence="4"/>
<accession>A0A9C9EMA0</accession>
<keyword evidence="7" id="KW-0479">Metal-binding</keyword>
<dbReference type="GO" id="GO:0046872">
    <property type="term" value="F:metal ion binding"/>
    <property type="evidence" value="ECO:0007669"/>
    <property type="project" value="UniProtKB-KW"/>
</dbReference>
<dbReference type="GO" id="GO:0016020">
    <property type="term" value="C:membrane"/>
    <property type="evidence" value="ECO:0007669"/>
    <property type="project" value="GOC"/>
</dbReference>
<dbReference type="GO" id="GO:0103117">
    <property type="term" value="F:UDP-3-O-acyl-N-acetylglucosamine deacetylase activity"/>
    <property type="evidence" value="ECO:0007669"/>
    <property type="project" value="UniProtKB-EC"/>
</dbReference>
<evidence type="ECO:0000313" key="12">
    <source>
        <dbReference type="EMBL" id="HEC78247.1"/>
    </source>
</evidence>
<dbReference type="EMBL" id="DRIG01000039">
    <property type="protein sequence ID" value="HEC78247.1"/>
    <property type="molecule type" value="Genomic_DNA"/>
</dbReference>
<evidence type="ECO:0000256" key="6">
    <source>
        <dbReference type="ARBA" id="ARBA00022556"/>
    </source>
</evidence>
<sequence length="275" mass="31613">MILFCVHSPVFIKNMKKIEGTGLNSTFCSLEIRPNNEFLFYLHENSHQPLKIPLDIEEIRVVNHSVSLGKEPGANVVEHLFSALYGLGLFCVRIDLYGNEMPFFDGSSKEFVRILRGFKETGAGPVLRLNKRLEVRHGSSFIRYEPTTDELFIIDMELSHPYIRTQRLISTIDRETYINEIAAARTFVFTEDSDARLKNLPPYGIGITKTGIYAAEPLRFSDEPVRHKILDLLGDLYVLNRKIVGKITARNSSHLLNQRFIRLLRKESIEQKNLF</sequence>
<comment type="cofactor">
    <cofactor evidence="1">
        <name>Zn(2+)</name>
        <dbReference type="ChEBI" id="CHEBI:29105"/>
    </cofactor>
</comment>
<dbReference type="Gene3D" id="3.30.1700.10">
    <property type="entry name" value="lpxc deacetylase, domain 2"/>
    <property type="match status" value="1"/>
</dbReference>
<dbReference type="InterPro" id="IPR015870">
    <property type="entry name" value="UDP-acyl_N-AcGlcN_deAcase_N"/>
</dbReference>
<evidence type="ECO:0000256" key="9">
    <source>
        <dbReference type="ARBA" id="ARBA00022833"/>
    </source>
</evidence>
<keyword evidence="9" id="KW-0862">Zinc</keyword>
<dbReference type="Proteomes" id="UP000885826">
    <property type="component" value="Unassembled WGS sequence"/>
</dbReference>
<name>A0A9C9EMA0_UNCW3</name>
<evidence type="ECO:0000313" key="13">
    <source>
        <dbReference type="Proteomes" id="UP000885826"/>
    </source>
</evidence>
<keyword evidence="6" id="KW-0441">Lipid A biosynthesis</keyword>
<evidence type="ECO:0000256" key="5">
    <source>
        <dbReference type="ARBA" id="ARBA00022516"/>
    </source>
</evidence>
<evidence type="ECO:0000256" key="4">
    <source>
        <dbReference type="ARBA" id="ARBA00012745"/>
    </source>
</evidence>
<comment type="pathway">
    <text evidence="3">Glycolipid biosynthesis; lipid IV(A) biosynthesis; lipid IV(A) from (3R)-3-hydroxytetradecanoyl-[acyl-carrier-protein] and UDP-N-acetyl-alpha-D-glucosamine: step 2/6.</text>
</comment>
<dbReference type="InterPro" id="IPR004463">
    <property type="entry name" value="UDP-acyl_GlcNac_deAcase"/>
</dbReference>
<dbReference type="PANTHER" id="PTHR33694:SF1">
    <property type="entry name" value="UDP-3-O-ACYL-N-ACETYLGLUCOSAMINE DEACETYLASE 1, MITOCHONDRIAL-RELATED"/>
    <property type="match status" value="1"/>
</dbReference>
<keyword evidence="5" id="KW-0444">Lipid biosynthesis</keyword>
<dbReference type="Pfam" id="PF03331">
    <property type="entry name" value="LpxC"/>
    <property type="match status" value="1"/>
</dbReference>
<dbReference type="PANTHER" id="PTHR33694">
    <property type="entry name" value="UDP-3-O-ACYL-N-ACETYLGLUCOSAMINE DEACETYLASE 1, MITOCHONDRIAL-RELATED"/>
    <property type="match status" value="1"/>
</dbReference>
<dbReference type="AlphaFoldDB" id="A0A9C9EMA0"/>
<keyword evidence="10" id="KW-0443">Lipid metabolism</keyword>
<evidence type="ECO:0000256" key="2">
    <source>
        <dbReference type="ARBA" id="ARBA00002923"/>
    </source>
</evidence>
<comment type="function">
    <text evidence="2">Catalyzes the hydrolysis of UDP-3-O-myristoyl-N-acetylglucosamine to form UDP-3-O-myristoylglucosamine and acetate, the committed step in lipid A biosynthesis.</text>
</comment>
<reference evidence="12" key="1">
    <citation type="journal article" date="2020" name="mSystems">
        <title>Genome- and Community-Level Interaction Insights into Carbon Utilization and Element Cycling Functions of Hydrothermarchaeota in Hydrothermal Sediment.</title>
        <authorList>
            <person name="Zhou Z."/>
            <person name="Liu Y."/>
            <person name="Xu W."/>
            <person name="Pan J."/>
            <person name="Luo Z.H."/>
            <person name="Li M."/>
        </authorList>
    </citation>
    <scope>NUCLEOTIDE SEQUENCE</scope>
    <source>
        <strain evidence="12">HyVt-388</strain>
    </source>
</reference>
<proteinExistence type="predicted"/>
<dbReference type="InterPro" id="IPR020568">
    <property type="entry name" value="Ribosomal_Su5_D2-typ_SF"/>
</dbReference>
<evidence type="ECO:0000256" key="1">
    <source>
        <dbReference type="ARBA" id="ARBA00001947"/>
    </source>
</evidence>
<evidence type="ECO:0000256" key="3">
    <source>
        <dbReference type="ARBA" id="ARBA00005002"/>
    </source>
</evidence>
<keyword evidence="8" id="KW-0378">Hydrolase</keyword>